<dbReference type="GeneID" id="111022972"/>
<dbReference type="AlphaFoldDB" id="A0A6J1DQW1"/>
<name>A0A6J1DQW1_MOMCH</name>
<dbReference type="Proteomes" id="UP000504603">
    <property type="component" value="Unplaced"/>
</dbReference>
<feature type="region of interest" description="Disordered" evidence="1">
    <location>
        <begin position="96"/>
        <end position="135"/>
    </location>
</feature>
<gene>
    <name evidence="3" type="primary">LOC111022972</name>
</gene>
<feature type="compositionally biased region" description="Basic and acidic residues" evidence="1">
    <location>
        <begin position="107"/>
        <end position="123"/>
    </location>
</feature>
<evidence type="ECO:0000313" key="3">
    <source>
        <dbReference type="RefSeq" id="XP_022155997.1"/>
    </source>
</evidence>
<evidence type="ECO:0000256" key="1">
    <source>
        <dbReference type="SAM" id="MobiDB-lite"/>
    </source>
</evidence>
<dbReference type="PANTHER" id="PTHR33223:SF10">
    <property type="entry name" value="AMINOTRANSFERASE-LIKE PLANT MOBILE DOMAIN-CONTAINING PROTEIN"/>
    <property type="match status" value="1"/>
</dbReference>
<dbReference type="OrthoDB" id="2919534at2759"/>
<feature type="region of interest" description="Disordered" evidence="1">
    <location>
        <begin position="229"/>
        <end position="256"/>
    </location>
</feature>
<dbReference type="RefSeq" id="XP_022155997.1">
    <property type="nucleotide sequence ID" value="XM_022300305.1"/>
</dbReference>
<accession>A0A6J1DQW1</accession>
<proteinExistence type="predicted"/>
<sequence>MTGKSRTHLMTILQEESESLREFVGRFMLEKIKVPDYSDDVARMTFMVAVNNLDLIQSYALQPTHTYSEAIQRARQHMHAKDMLKAKHLQYQTMTSKYNRSRSSDSYLKKDHSNKGDHKRANQDNRPSLPRTVTVPNRRLREFDQYTPLNVPIAEILANIESRDLHTMLEKPGKMKLSLDKRSRNKYCRFHRDHDHDTSQCYRDQIEDLIRKCHLKKYVGKKDACSWSGKRKYDRMDRGDEDPSSTPKKRDEGKRPVVINTIFSGPSGRQSGNKRKALVREAQHEVNSTSHAKPVPAITFHTTDSEGIHIPHNDALVIAPIIDNVRVKRVLVDGGASTNVLSFSTYLALGLERTQLK</sequence>
<dbReference type="KEGG" id="mcha:111022972"/>
<evidence type="ECO:0000313" key="2">
    <source>
        <dbReference type="Proteomes" id="UP000504603"/>
    </source>
</evidence>
<protein>
    <submittedName>
        <fullName evidence="3">Uncharacterized protein LOC111022972</fullName>
    </submittedName>
</protein>
<reference evidence="3" key="1">
    <citation type="submission" date="2025-08" db="UniProtKB">
        <authorList>
            <consortium name="RefSeq"/>
        </authorList>
    </citation>
    <scope>IDENTIFICATION</scope>
    <source>
        <strain evidence="3">OHB3-1</strain>
    </source>
</reference>
<keyword evidence="2" id="KW-1185">Reference proteome</keyword>
<organism evidence="2 3">
    <name type="scientific">Momordica charantia</name>
    <name type="common">Bitter gourd</name>
    <name type="synonym">Balsam pear</name>
    <dbReference type="NCBI Taxonomy" id="3673"/>
    <lineage>
        <taxon>Eukaryota</taxon>
        <taxon>Viridiplantae</taxon>
        <taxon>Streptophyta</taxon>
        <taxon>Embryophyta</taxon>
        <taxon>Tracheophyta</taxon>
        <taxon>Spermatophyta</taxon>
        <taxon>Magnoliopsida</taxon>
        <taxon>eudicotyledons</taxon>
        <taxon>Gunneridae</taxon>
        <taxon>Pentapetalae</taxon>
        <taxon>rosids</taxon>
        <taxon>fabids</taxon>
        <taxon>Cucurbitales</taxon>
        <taxon>Cucurbitaceae</taxon>
        <taxon>Momordiceae</taxon>
        <taxon>Momordica</taxon>
    </lineage>
</organism>
<dbReference type="PANTHER" id="PTHR33223">
    <property type="entry name" value="CCHC-TYPE DOMAIN-CONTAINING PROTEIN"/>
    <property type="match status" value="1"/>
</dbReference>